<dbReference type="Proteomes" id="UP001234297">
    <property type="component" value="Chromosome 10"/>
</dbReference>
<accession>A0ACC2KLR6</accession>
<reference evidence="1 2" key="1">
    <citation type="journal article" date="2022" name="Hortic Res">
        <title>A haplotype resolved chromosomal level avocado genome allows analysis of novel avocado genes.</title>
        <authorList>
            <person name="Nath O."/>
            <person name="Fletcher S.J."/>
            <person name="Hayward A."/>
            <person name="Shaw L.M."/>
            <person name="Masouleh A.K."/>
            <person name="Furtado A."/>
            <person name="Henry R.J."/>
            <person name="Mitter N."/>
        </authorList>
    </citation>
    <scope>NUCLEOTIDE SEQUENCE [LARGE SCALE GENOMIC DNA]</scope>
    <source>
        <strain evidence="2">cv. Hass</strain>
    </source>
</reference>
<sequence length="103" mass="11028">MPTGSYRPCRRWVPNVGGGETGAAIELAEAEDCHVGGREGSAHAAGRGHQCRGRRVGEVRAGGTEEGVVGPDDHRSRTPIGSAGFKVDTTERRFWDFGGFWDC</sequence>
<comment type="caution">
    <text evidence="1">The sequence shown here is derived from an EMBL/GenBank/DDBJ whole genome shotgun (WGS) entry which is preliminary data.</text>
</comment>
<keyword evidence="2" id="KW-1185">Reference proteome</keyword>
<gene>
    <name evidence="1" type="ORF">MRB53_030635</name>
</gene>
<name>A0ACC2KLR6_PERAE</name>
<dbReference type="EMBL" id="CM056818">
    <property type="protein sequence ID" value="KAJ8622106.1"/>
    <property type="molecule type" value="Genomic_DNA"/>
</dbReference>
<proteinExistence type="predicted"/>
<evidence type="ECO:0000313" key="2">
    <source>
        <dbReference type="Proteomes" id="UP001234297"/>
    </source>
</evidence>
<organism evidence="1 2">
    <name type="scientific">Persea americana</name>
    <name type="common">Avocado</name>
    <dbReference type="NCBI Taxonomy" id="3435"/>
    <lineage>
        <taxon>Eukaryota</taxon>
        <taxon>Viridiplantae</taxon>
        <taxon>Streptophyta</taxon>
        <taxon>Embryophyta</taxon>
        <taxon>Tracheophyta</taxon>
        <taxon>Spermatophyta</taxon>
        <taxon>Magnoliopsida</taxon>
        <taxon>Magnoliidae</taxon>
        <taxon>Laurales</taxon>
        <taxon>Lauraceae</taxon>
        <taxon>Persea</taxon>
    </lineage>
</organism>
<evidence type="ECO:0000313" key="1">
    <source>
        <dbReference type="EMBL" id="KAJ8622106.1"/>
    </source>
</evidence>
<protein>
    <submittedName>
        <fullName evidence="1">Uncharacterized protein</fullName>
    </submittedName>
</protein>